<dbReference type="HOGENOM" id="CLU_030378_0_0_1"/>
<reference evidence="12 13" key="1">
    <citation type="journal article" date="2011" name="Cell">
        <title>Insight into structure and assembly of the nuclear pore complex by utilizing the genome of a eukaryotic thermophile.</title>
        <authorList>
            <person name="Amlacher S."/>
            <person name="Sarges P."/>
            <person name="Flemming D."/>
            <person name="van Noort V."/>
            <person name="Kunze R."/>
            <person name="Devos D.P."/>
            <person name="Arumugam M."/>
            <person name="Bork P."/>
            <person name="Hurt E."/>
        </authorList>
    </citation>
    <scope>NUCLEOTIDE SEQUENCE [LARGE SCALE GENOMIC DNA]</scope>
    <source>
        <strain evidence="13">DSM 1495 / CBS 144.50 / IMI 039719</strain>
    </source>
</reference>
<dbReference type="AlphaFoldDB" id="G0SC19"/>
<feature type="compositionally biased region" description="Basic and acidic residues" evidence="9">
    <location>
        <begin position="159"/>
        <end position="174"/>
    </location>
</feature>
<keyword evidence="8" id="KW-0472">Membrane</keyword>
<dbReference type="GO" id="GO:0032511">
    <property type="term" value="P:late endosome to vacuole transport via multivesicular body sorting pathway"/>
    <property type="evidence" value="ECO:0007669"/>
    <property type="project" value="InterPro"/>
</dbReference>
<evidence type="ECO:0000256" key="7">
    <source>
        <dbReference type="ARBA" id="ARBA00022927"/>
    </source>
</evidence>
<dbReference type="OMA" id="AYWCEYH"/>
<dbReference type="InterPro" id="IPR023175">
    <property type="entry name" value="Vta1/CALS_N_sf"/>
</dbReference>
<feature type="compositionally biased region" description="Pro residues" evidence="9">
    <location>
        <begin position="282"/>
        <end position="295"/>
    </location>
</feature>
<dbReference type="STRING" id="759272.G0SC19"/>
<dbReference type="GO" id="GO:0005771">
    <property type="term" value="C:multivesicular body"/>
    <property type="evidence" value="ECO:0007669"/>
    <property type="project" value="TreeGrafter"/>
</dbReference>
<keyword evidence="13" id="KW-1185">Reference proteome</keyword>
<evidence type="ECO:0000259" key="10">
    <source>
        <dbReference type="Pfam" id="PF04652"/>
    </source>
</evidence>
<feature type="compositionally biased region" description="Low complexity" evidence="9">
    <location>
        <begin position="225"/>
        <end position="237"/>
    </location>
</feature>
<keyword evidence="7" id="KW-0653">Protein transport</keyword>
<comment type="similarity">
    <text evidence="3">Belongs to the VTA1 family.</text>
</comment>
<keyword evidence="4" id="KW-0813">Transport</keyword>
<dbReference type="PANTHER" id="PTHR46009:SF1">
    <property type="entry name" value="VACUOLAR PROTEIN SORTING-ASSOCIATED PROTEIN VTA1 HOMOLOG"/>
    <property type="match status" value="1"/>
</dbReference>
<evidence type="ECO:0000313" key="13">
    <source>
        <dbReference type="Proteomes" id="UP000008066"/>
    </source>
</evidence>
<protein>
    <submittedName>
        <fullName evidence="12">Uncharacterized protein</fullName>
    </submittedName>
</protein>
<dbReference type="RefSeq" id="XP_006695890.1">
    <property type="nucleotide sequence ID" value="XM_006695827.1"/>
</dbReference>
<dbReference type="GO" id="GO:0015031">
    <property type="term" value="P:protein transport"/>
    <property type="evidence" value="ECO:0007669"/>
    <property type="project" value="UniProtKB-KW"/>
</dbReference>
<feature type="domain" description="Vta1 C-terminal" evidence="11">
    <location>
        <begin position="362"/>
        <end position="397"/>
    </location>
</feature>
<sequence>MADLTIPAALRQADINIWKCANKAAQLQTVKPIMAYWCEYWTVNQILAKGLHTTDDDILRYTEALVSKLEKTKAEYANEPAITDDAAGQAYVEQFAQEILDRAERVVRANKVTQQTATTFDAAATFFHVVNIWGPADQETQQKIKYAKWNAARIMKAIKEGKDPNESNPKHEAPTRPTQTETEPTEAAFQAPTRPRPVTVEEVPDIDLQRDAAGVSLPQSPVSATAASVAPSAPSVSDGELRLPQVPSDLGPPEQPGNITQEPTVFPPSHHKGSFQSTDDFPSPPSWPQPQPSSPSPLAVGNFPNMPRESSNFPSTLPVVPPLPTAPHPSSIPPPTFGYISSPPSTNYVPPTQTGAVVDEAAMVEAQKHAKYAISALNFDDVPTAIKELRRALELLGAR</sequence>
<keyword evidence="5" id="KW-0963">Cytoplasm</keyword>
<feature type="compositionally biased region" description="Pro residues" evidence="9">
    <location>
        <begin position="319"/>
        <end position="336"/>
    </location>
</feature>
<dbReference type="eggNOG" id="KOG0917">
    <property type="taxonomic scope" value="Eukaryota"/>
</dbReference>
<comment type="subcellular location">
    <subcellularLocation>
        <location evidence="2">Cytoplasm</location>
    </subcellularLocation>
    <subcellularLocation>
        <location evidence="1">Endosome membrane</location>
        <topology evidence="1">Peripheral membrane protein</topology>
    </subcellularLocation>
</comment>
<dbReference type="Pfam" id="PF18097">
    <property type="entry name" value="Vta1_C"/>
    <property type="match status" value="1"/>
</dbReference>
<dbReference type="GO" id="GO:0010008">
    <property type="term" value="C:endosome membrane"/>
    <property type="evidence" value="ECO:0007669"/>
    <property type="project" value="UniProtKB-SubCell"/>
</dbReference>
<dbReference type="OrthoDB" id="391137at2759"/>
<dbReference type="Gene3D" id="1.20.5.420">
    <property type="entry name" value="Immunoglobulin FC, subunit C"/>
    <property type="match status" value="1"/>
</dbReference>
<evidence type="ECO:0000256" key="1">
    <source>
        <dbReference type="ARBA" id="ARBA00004481"/>
    </source>
</evidence>
<dbReference type="InterPro" id="IPR041212">
    <property type="entry name" value="Vta1_C"/>
</dbReference>
<dbReference type="EMBL" id="GL988045">
    <property type="protein sequence ID" value="EGS18945.1"/>
    <property type="molecule type" value="Genomic_DNA"/>
</dbReference>
<dbReference type="PANTHER" id="PTHR46009">
    <property type="entry name" value="VACUOLAR PROTEIN SORTING-ASSOCIATED PROTEIN VTA1 HOMOLOG"/>
    <property type="match status" value="1"/>
</dbReference>
<dbReference type="InterPro" id="IPR039431">
    <property type="entry name" value="Vta1/CALS_N"/>
</dbReference>
<feature type="region of interest" description="Disordered" evidence="9">
    <location>
        <begin position="159"/>
        <end position="198"/>
    </location>
</feature>
<dbReference type="Gene3D" id="1.25.40.270">
    <property type="entry name" value="Vacuolar protein sorting-associated protein vta1"/>
    <property type="match status" value="1"/>
</dbReference>
<keyword evidence="6" id="KW-0967">Endosome</keyword>
<feature type="region of interest" description="Disordered" evidence="9">
    <location>
        <begin position="225"/>
        <end position="346"/>
    </location>
</feature>
<evidence type="ECO:0000256" key="2">
    <source>
        <dbReference type="ARBA" id="ARBA00004496"/>
    </source>
</evidence>
<accession>G0SC19</accession>
<evidence type="ECO:0000256" key="5">
    <source>
        <dbReference type="ARBA" id="ARBA00022490"/>
    </source>
</evidence>
<dbReference type="InterPro" id="IPR044538">
    <property type="entry name" value="Vta1-like"/>
</dbReference>
<name>G0SC19_CHATD</name>
<dbReference type="Pfam" id="PF04652">
    <property type="entry name" value="Vta1"/>
    <property type="match status" value="1"/>
</dbReference>
<evidence type="ECO:0000256" key="8">
    <source>
        <dbReference type="ARBA" id="ARBA00023136"/>
    </source>
</evidence>
<dbReference type="Proteomes" id="UP000008066">
    <property type="component" value="Unassembled WGS sequence"/>
</dbReference>
<proteinExistence type="inferred from homology"/>
<evidence type="ECO:0000256" key="4">
    <source>
        <dbReference type="ARBA" id="ARBA00022448"/>
    </source>
</evidence>
<gene>
    <name evidence="12" type="ORF">CTHT_0055590</name>
</gene>
<feature type="domain" description="Vta1/callose synthase N-terminal" evidence="10">
    <location>
        <begin position="17"/>
        <end position="160"/>
    </location>
</feature>
<evidence type="ECO:0000256" key="3">
    <source>
        <dbReference type="ARBA" id="ARBA00007895"/>
    </source>
</evidence>
<evidence type="ECO:0000256" key="6">
    <source>
        <dbReference type="ARBA" id="ARBA00022753"/>
    </source>
</evidence>
<organism evidence="13">
    <name type="scientific">Chaetomium thermophilum (strain DSM 1495 / CBS 144.50 / IMI 039719)</name>
    <name type="common">Thermochaetoides thermophila</name>
    <dbReference type="NCBI Taxonomy" id="759272"/>
    <lineage>
        <taxon>Eukaryota</taxon>
        <taxon>Fungi</taxon>
        <taxon>Dikarya</taxon>
        <taxon>Ascomycota</taxon>
        <taxon>Pezizomycotina</taxon>
        <taxon>Sordariomycetes</taxon>
        <taxon>Sordariomycetidae</taxon>
        <taxon>Sordariales</taxon>
        <taxon>Chaetomiaceae</taxon>
        <taxon>Thermochaetoides</taxon>
    </lineage>
</organism>
<evidence type="ECO:0000256" key="9">
    <source>
        <dbReference type="SAM" id="MobiDB-lite"/>
    </source>
</evidence>
<feature type="compositionally biased region" description="Low complexity" evidence="9">
    <location>
        <begin position="175"/>
        <end position="193"/>
    </location>
</feature>
<dbReference type="GeneID" id="18259597"/>
<evidence type="ECO:0000313" key="12">
    <source>
        <dbReference type="EMBL" id="EGS18945.1"/>
    </source>
</evidence>
<evidence type="ECO:0000259" key="11">
    <source>
        <dbReference type="Pfam" id="PF18097"/>
    </source>
</evidence>
<dbReference type="KEGG" id="cthr:CTHT_0055590"/>